<dbReference type="InterPro" id="IPR050312">
    <property type="entry name" value="IolE/XylAMocC-like"/>
</dbReference>
<organism evidence="2 3">
    <name type="scientific">Psychromarinibacter halotolerans</name>
    <dbReference type="NCBI Taxonomy" id="1775175"/>
    <lineage>
        <taxon>Bacteria</taxon>
        <taxon>Pseudomonadati</taxon>
        <taxon>Pseudomonadota</taxon>
        <taxon>Alphaproteobacteria</taxon>
        <taxon>Rhodobacterales</taxon>
        <taxon>Paracoccaceae</taxon>
        <taxon>Psychromarinibacter</taxon>
    </lineage>
</organism>
<dbReference type="PANTHER" id="PTHR12110">
    <property type="entry name" value="HYDROXYPYRUVATE ISOMERASE"/>
    <property type="match status" value="1"/>
</dbReference>
<feature type="domain" description="Xylose isomerase-like TIM barrel" evidence="1">
    <location>
        <begin position="50"/>
        <end position="266"/>
    </location>
</feature>
<evidence type="ECO:0000259" key="1">
    <source>
        <dbReference type="Pfam" id="PF01261"/>
    </source>
</evidence>
<keyword evidence="2" id="KW-0413">Isomerase</keyword>
<dbReference type="PANTHER" id="PTHR12110:SF53">
    <property type="entry name" value="BLR5974 PROTEIN"/>
    <property type="match status" value="1"/>
</dbReference>
<comment type="caution">
    <text evidence="2">The sequence shown here is derived from an EMBL/GenBank/DDBJ whole genome shotgun (WGS) entry which is preliminary data.</text>
</comment>
<dbReference type="RefSeq" id="WP_275634325.1">
    <property type="nucleotide sequence ID" value="NZ_JARGYD010000008.1"/>
</dbReference>
<dbReference type="EMBL" id="JBHRTB010000010">
    <property type="protein sequence ID" value="MFC3145124.1"/>
    <property type="molecule type" value="Genomic_DNA"/>
</dbReference>
<evidence type="ECO:0000313" key="3">
    <source>
        <dbReference type="Proteomes" id="UP001595632"/>
    </source>
</evidence>
<dbReference type="Proteomes" id="UP001595632">
    <property type="component" value="Unassembled WGS sequence"/>
</dbReference>
<name>A0ABV7GTZ2_9RHOB</name>
<reference evidence="3" key="1">
    <citation type="journal article" date="2019" name="Int. J. Syst. Evol. Microbiol.">
        <title>The Global Catalogue of Microorganisms (GCM) 10K type strain sequencing project: providing services to taxonomists for standard genome sequencing and annotation.</title>
        <authorList>
            <consortium name="The Broad Institute Genomics Platform"/>
            <consortium name="The Broad Institute Genome Sequencing Center for Infectious Disease"/>
            <person name="Wu L."/>
            <person name="Ma J."/>
        </authorList>
    </citation>
    <scope>NUCLEOTIDE SEQUENCE [LARGE SCALE GENOMIC DNA]</scope>
    <source>
        <strain evidence="3">KCTC 52366</strain>
    </source>
</reference>
<evidence type="ECO:0000313" key="2">
    <source>
        <dbReference type="EMBL" id="MFC3145124.1"/>
    </source>
</evidence>
<proteinExistence type="predicted"/>
<dbReference type="InterPro" id="IPR036237">
    <property type="entry name" value="Xyl_isomerase-like_sf"/>
</dbReference>
<accession>A0ABV7GTZ2</accession>
<protein>
    <submittedName>
        <fullName evidence="2">Sugar phosphate isomerase/epimerase family protein</fullName>
    </submittedName>
</protein>
<dbReference type="Pfam" id="PF01261">
    <property type="entry name" value="AP_endonuc_2"/>
    <property type="match status" value="1"/>
</dbReference>
<keyword evidence="3" id="KW-1185">Reference proteome</keyword>
<sequence length="272" mass="30090">MTLPVIGAALGVGDLPAYRDWLFEKDRDLELQSFWSAEMLNTESWKDPVAEARRQLDGWAGRLGIHGPFWGLDFASFDIDIRAIVAKRMMQGLDVCEALGATQMVVHSPFSTWDHYNLDMYDDGRARIFETTHETLGPAVKRAADAGIEIVLENIEDGNPADRKALVESFASDALKLSIDTGHAHYAHGICNAPPVDYYVKSAGSLLAHVHLQDADAHADRHWSIGRGSIHWHAVFEALGKLDANPRLILELKNRAEIPASMAWLEAEGLGQ</sequence>
<dbReference type="SUPFAM" id="SSF51658">
    <property type="entry name" value="Xylose isomerase-like"/>
    <property type="match status" value="1"/>
</dbReference>
<dbReference type="Gene3D" id="3.20.20.150">
    <property type="entry name" value="Divalent-metal-dependent TIM barrel enzymes"/>
    <property type="match status" value="1"/>
</dbReference>
<dbReference type="InterPro" id="IPR013022">
    <property type="entry name" value="Xyl_isomerase-like_TIM-brl"/>
</dbReference>
<dbReference type="GO" id="GO:0016853">
    <property type="term" value="F:isomerase activity"/>
    <property type="evidence" value="ECO:0007669"/>
    <property type="project" value="UniProtKB-KW"/>
</dbReference>
<gene>
    <name evidence="2" type="ORF">ACFOGP_20555</name>
</gene>